<gene>
    <name evidence="2" type="ORF">A3F08_02900</name>
</gene>
<proteinExistence type="predicted"/>
<dbReference type="AlphaFoldDB" id="A0A1F5EKA8"/>
<evidence type="ECO:0000313" key="3">
    <source>
        <dbReference type="Proteomes" id="UP000176451"/>
    </source>
</evidence>
<evidence type="ECO:0000256" key="1">
    <source>
        <dbReference type="SAM" id="MobiDB-lite"/>
    </source>
</evidence>
<organism evidence="2 3">
    <name type="scientific">Candidatus Berkelbacteria bacterium RIFCSPHIGHO2_12_FULL_36_9</name>
    <dbReference type="NCBI Taxonomy" id="1797469"/>
    <lineage>
        <taxon>Bacteria</taxon>
        <taxon>Candidatus Berkelbacteria</taxon>
    </lineage>
</organism>
<evidence type="ECO:0000313" key="2">
    <source>
        <dbReference type="EMBL" id="OGD67842.1"/>
    </source>
</evidence>
<name>A0A1F5EKA8_9BACT</name>
<dbReference type="Proteomes" id="UP000176451">
    <property type="component" value="Unassembled WGS sequence"/>
</dbReference>
<feature type="region of interest" description="Disordered" evidence="1">
    <location>
        <begin position="15"/>
        <end position="57"/>
    </location>
</feature>
<protein>
    <submittedName>
        <fullName evidence="2">Uncharacterized protein</fullName>
    </submittedName>
</protein>
<reference evidence="2 3" key="1">
    <citation type="journal article" date="2016" name="Nat. Commun.">
        <title>Thousands of microbial genomes shed light on interconnected biogeochemical processes in an aquifer system.</title>
        <authorList>
            <person name="Anantharaman K."/>
            <person name="Brown C.T."/>
            <person name="Hug L.A."/>
            <person name="Sharon I."/>
            <person name="Castelle C.J."/>
            <person name="Probst A.J."/>
            <person name="Thomas B.C."/>
            <person name="Singh A."/>
            <person name="Wilkins M.J."/>
            <person name="Karaoz U."/>
            <person name="Brodie E.L."/>
            <person name="Williams K.H."/>
            <person name="Hubbard S.S."/>
            <person name="Banfield J.F."/>
        </authorList>
    </citation>
    <scope>NUCLEOTIDE SEQUENCE [LARGE SCALE GENOMIC DNA]</scope>
</reference>
<accession>A0A1F5EKA8</accession>
<dbReference type="EMBL" id="MEZV01000008">
    <property type="protein sequence ID" value="OGD67842.1"/>
    <property type="molecule type" value="Genomic_DNA"/>
</dbReference>
<sequence length="193" mass="21229">MGLICDCCLYKSFKEDETTGDDNDNNEEDDESDDYDEDEDDYDEDDEGEDDEEDEEDKESKLCNSCGAMIDEVCPNCARPVCTYCDYFIDDCGWESHDKGCKLCSSACLYYWNTYSIDGKGSVCRYCEPCISCGTITGKKCPNCSEPACAECWVDSCTGVMDKGCKNCSSSCGLGLGYRIDGGGGTCFDCDSD</sequence>
<comment type="caution">
    <text evidence="2">The sequence shown here is derived from an EMBL/GenBank/DDBJ whole genome shotgun (WGS) entry which is preliminary data.</text>
</comment>
<feature type="compositionally biased region" description="Acidic residues" evidence="1">
    <location>
        <begin position="18"/>
        <end position="57"/>
    </location>
</feature>